<evidence type="ECO:0000313" key="4">
    <source>
        <dbReference type="Proteomes" id="UP000661280"/>
    </source>
</evidence>
<dbReference type="EMBL" id="AP024429">
    <property type="protein sequence ID" value="BCR99967.1"/>
    <property type="molecule type" value="Genomic_DNA"/>
</dbReference>
<dbReference type="OrthoDB" id="2143914at2759"/>
<feature type="compositionally biased region" description="Basic and acidic residues" evidence="1">
    <location>
        <begin position="175"/>
        <end position="197"/>
    </location>
</feature>
<dbReference type="RefSeq" id="XP_041543730.1">
    <property type="nucleotide sequence ID" value="XM_041690114.1"/>
</dbReference>
<dbReference type="AlphaFoldDB" id="A0A7R7WBM4"/>
<feature type="domain" description="Myb-like" evidence="2">
    <location>
        <begin position="197"/>
        <end position="251"/>
    </location>
</feature>
<evidence type="ECO:0000259" key="2">
    <source>
        <dbReference type="PROSITE" id="PS50090"/>
    </source>
</evidence>
<reference evidence="3" key="2">
    <citation type="submission" date="2021-02" db="EMBL/GenBank/DDBJ databases">
        <title>Aspergillus luchuensis mut. kawachii IFO 4304 genome sequence.</title>
        <authorList>
            <person name="Mori K."/>
            <person name="Kadooka C."/>
            <person name="Goto M."/>
            <person name="Futagami T."/>
        </authorList>
    </citation>
    <scope>NUCLEOTIDE SEQUENCE</scope>
    <source>
        <strain evidence="3">IFO 4308</strain>
    </source>
</reference>
<protein>
    <recommendedName>
        <fullName evidence="2">Myb-like domain-containing protein</fullName>
    </recommendedName>
</protein>
<reference evidence="3" key="1">
    <citation type="submission" date="2021-01" db="EMBL/GenBank/DDBJ databases">
        <authorList>
            <consortium name="Aspergillus luchuensis mut. kawachii IFO 4304 genome sequencing consortium"/>
            <person name="Kazuki M."/>
            <person name="Futagami T."/>
        </authorList>
    </citation>
    <scope>NUCLEOTIDE SEQUENCE</scope>
    <source>
        <strain evidence="3">IFO 4308</strain>
    </source>
</reference>
<evidence type="ECO:0000313" key="3">
    <source>
        <dbReference type="EMBL" id="BCR99967.1"/>
    </source>
</evidence>
<feature type="region of interest" description="Disordered" evidence="1">
    <location>
        <begin position="48"/>
        <end position="133"/>
    </location>
</feature>
<organism evidence="3 4">
    <name type="scientific">Aspergillus kawachii</name>
    <name type="common">White koji mold</name>
    <name type="synonym">Aspergillus awamori var. kawachi</name>
    <dbReference type="NCBI Taxonomy" id="1069201"/>
    <lineage>
        <taxon>Eukaryota</taxon>
        <taxon>Fungi</taxon>
        <taxon>Dikarya</taxon>
        <taxon>Ascomycota</taxon>
        <taxon>Pezizomycotina</taxon>
        <taxon>Eurotiomycetes</taxon>
        <taxon>Eurotiomycetidae</taxon>
        <taxon>Eurotiales</taxon>
        <taxon>Aspergillaceae</taxon>
        <taxon>Aspergillus</taxon>
        <taxon>Aspergillus subgen. Circumdati</taxon>
    </lineage>
</organism>
<dbReference type="InterPro" id="IPR001005">
    <property type="entry name" value="SANT/Myb"/>
</dbReference>
<gene>
    <name evidence="3" type="ORF">AKAW2_50309A</name>
</gene>
<feature type="region of interest" description="Disordered" evidence="1">
    <location>
        <begin position="165"/>
        <end position="208"/>
    </location>
</feature>
<keyword evidence="4" id="KW-1185">Reference proteome</keyword>
<dbReference type="Proteomes" id="UP000661280">
    <property type="component" value="Chromosome 5"/>
</dbReference>
<dbReference type="KEGG" id="aluc:AKAW2_50309A"/>
<evidence type="ECO:0000256" key="1">
    <source>
        <dbReference type="SAM" id="MobiDB-lite"/>
    </source>
</evidence>
<proteinExistence type="predicted"/>
<dbReference type="PROSITE" id="PS50090">
    <property type="entry name" value="MYB_LIKE"/>
    <property type="match status" value="1"/>
</dbReference>
<sequence>MDIPVDPFILANDGDWMIGELQSMYPENQFTALQTSCPYPDPPIALCDTSVYTPGSNAQAERQDSSSRSVSPHDQGHTPISYDYAEANVPSRDSPPEPSTGSQRSKLGKRKPQRSDELPSKRARHTISGPKEDTSYSALRTHYLTASLDEQLQFLSWLFQGAASRSSVESDPETSTEKDERPAGEMDHPSSRLEHRGASRRGKKWSDKEKAFLQELRSDKSKSWSEVAREFSMEFPGRSRGSMQVQWSTKWKT</sequence>
<accession>A0A7R7WBM4</accession>
<feature type="compositionally biased region" description="Polar residues" evidence="1">
    <location>
        <begin position="50"/>
        <end position="72"/>
    </location>
</feature>
<name>A0A7R7WBM4_ASPKA</name>
<dbReference type="GeneID" id="64961289"/>